<dbReference type="GO" id="GO:0016757">
    <property type="term" value="F:glycosyltransferase activity"/>
    <property type="evidence" value="ECO:0007669"/>
    <property type="project" value="TreeGrafter"/>
</dbReference>
<dbReference type="KEGG" id="tra:Trad_2725"/>
<dbReference type="PANTHER" id="PTHR46401:SF2">
    <property type="entry name" value="GLYCOSYLTRANSFERASE WBBK-RELATED"/>
    <property type="match status" value="1"/>
</dbReference>
<dbReference type="HOGENOM" id="CLU_009583_43_0_0"/>
<protein>
    <submittedName>
        <fullName evidence="2">Glycosyl transferase group 1</fullName>
    </submittedName>
</protein>
<keyword evidence="1 2" id="KW-0808">Transferase</keyword>
<proteinExistence type="predicted"/>
<keyword evidence="3" id="KW-1185">Reference proteome</keyword>
<dbReference type="EMBL" id="CP002049">
    <property type="protein sequence ID" value="ADI15828.1"/>
    <property type="molecule type" value="Genomic_DNA"/>
</dbReference>
<dbReference type="PANTHER" id="PTHR46401">
    <property type="entry name" value="GLYCOSYLTRANSFERASE WBBK-RELATED"/>
    <property type="match status" value="1"/>
</dbReference>
<dbReference type="GO" id="GO:0009103">
    <property type="term" value="P:lipopolysaccharide biosynthetic process"/>
    <property type="evidence" value="ECO:0007669"/>
    <property type="project" value="TreeGrafter"/>
</dbReference>
<dbReference type="AlphaFoldDB" id="D7CV01"/>
<dbReference type="Gene3D" id="3.40.50.2000">
    <property type="entry name" value="Glycogen Phosphorylase B"/>
    <property type="match status" value="1"/>
</dbReference>
<name>D7CV01_TRURR</name>
<dbReference type="Pfam" id="PF13692">
    <property type="entry name" value="Glyco_trans_1_4"/>
    <property type="match status" value="1"/>
</dbReference>
<accession>D7CV01</accession>
<reference evidence="3" key="1">
    <citation type="submission" date="2010-05" db="EMBL/GenBank/DDBJ databases">
        <title>The complete genome of Truepera radiovictris DSM 17093.</title>
        <authorList>
            <consortium name="US DOE Joint Genome Institute (JGI-PGF)"/>
            <person name="Lucas S."/>
            <person name="Copeland A."/>
            <person name="Lapidus A."/>
            <person name="Glavina del Rio T."/>
            <person name="Dalin E."/>
            <person name="Tice H."/>
            <person name="Bruce D."/>
            <person name="Goodwin L."/>
            <person name="Pitluck S."/>
            <person name="Kyrpides N."/>
            <person name="Mavromatis K."/>
            <person name="Ovchinnikova G."/>
            <person name="Munk A.C."/>
            <person name="Detter J.C."/>
            <person name="Han C."/>
            <person name="Tapia R."/>
            <person name="Land M."/>
            <person name="Hauser L."/>
            <person name="Markowitz V."/>
            <person name="Cheng J.-F."/>
            <person name="Hugenholtz P."/>
            <person name="Woyke T."/>
            <person name="Wu D."/>
            <person name="Tindall B."/>
            <person name="Pomrenke H.G."/>
            <person name="Brambilla E."/>
            <person name="Klenk H.-P."/>
            <person name="Eisen J.A."/>
        </authorList>
    </citation>
    <scope>NUCLEOTIDE SEQUENCE [LARGE SCALE GENOMIC DNA]</scope>
    <source>
        <strain evidence="3">DSM 17093 / CIP 108686 / LMG 22925 / RQ-24</strain>
    </source>
</reference>
<dbReference type="Gene3D" id="3.40.50.11090">
    <property type="match status" value="1"/>
</dbReference>
<sequence length="360" mass="39349">MLPGSGHLPVGGFKVVYEYAGRLAARGHQVRVVHVAQPDLEAPLLAALKARARYAQRRLQRSYLPRWFALHPAVEVLWRATPDARGVPDGDAVIATAWQTAEWVARYPAAKGRGFYLIQHYETWSGPRARVDATFRLPLRKLAIARWLQRVVADAVGPDGEGAAYLPNGLDLDAFGLDSPIEGREPRAMMLFHTAAWKGSGDGLRALERVRAELPELRATLFGVPAPPPGLPAWVRYVQTPPPEVLRGLYNESAVFLATSWTEGWGLPGCEALLCGCALAATEVGGHLEYARHGETALLSPPKDPGALARNVLTLLQNPPLRVTLARQGHRYVQRFSWERAVARLEALLSGGELSAQPDS</sequence>
<dbReference type="CDD" id="cd03801">
    <property type="entry name" value="GT4_PimA-like"/>
    <property type="match status" value="1"/>
</dbReference>
<evidence type="ECO:0000256" key="1">
    <source>
        <dbReference type="ARBA" id="ARBA00022679"/>
    </source>
</evidence>
<gene>
    <name evidence="2" type="ordered locus">Trad_2725</name>
</gene>
<organism evidence="2 3">
    <name type="scientific">Truepera radiovictrix (strain DSM 17093 / CIP 108686 / LMG 22925 / RQ-24)</name>
    <dbReference type="NCBI Taxonomy" id="649638"/>
    <lineage>
        <taxon>Bacteria</taxon>
        <taxon>Thermotogati</taxon>
        <taxon>Deinococcota</taxon>
        <taxon>Deinococci</taxon>
        <taxon>Trueperales</taxon>
        <taxon>Trueperaceae</taxon>
        <taxon>Truepera</taxon>
    </lineage>
</organism>
<dbReference type="CAZy" id="GT4">
    <property type="family name" value="Glycosyltransferase Family 4"/>
</dbReference>
<evidence type="ECO:0000313" key="3">
    <source>
        <dbReference type="Proteomes" id="UP000000379"/>
    </source>
</evidence>
<dbReference type="STRING" id="649638.Trad_2725"/>
<dbReference type="SUPFAM" id="SSF53756">
    <property type="entry name" value="UDP-Glycosyltransferase/glycogen phosphorylase"/>
    <property type="match status" value="1"/>
</dbReference>
<reference evidence="2 3" key="2">
    <citation type="journal article" date="2011" name="Stand. Genomic Sci.">
        <title>Complete genome sequence of Truepera radiovictrix type strain (RQ-24).</title>
        <authorList>
            <person name="Ivanova N."/>
            <person name="Rohde C."/>
            <person name="Munk C."/>
            <person name="Nolan M."/>
            <person name="Lucas S."/>
            <person name="Del Rio T.G."/>
            <person name="Tice H."/>
            <person name="Deshpande S."/>
            <person name="Cheng J.F."/>
            <person name="Tapia R."/>
            <person name="Han C."/>
            <person name="Goodwin L."/>
            <person name="Pitluck S."/>
            <person name="Liolios K."/>
            <person name="Mavromatis K."/>
            <person name="Mikhailova N."/>
            <person name="Pati A."/>
            <person name="Chen A."/>
            <person name="Palaniappan K."/>
            <person name="Land M."/>
            <person name="Hauser L."/>
            <person name="Chang Y.J."/>
            <person name="Jeffries C.D."/>
            <person name="Brambilla E."/>
            <person name="Rohde M."/>
            <person name="Goker M."/>
            <person name="Tindall B.J."/>
            <person name="Woyke T."/>
            <person name="Bristow J."/>
            <person name="Eisen J.A."/>
            <person name="Markowitz V."/>
            <person name="Hugenholtz P."/>
            <person name="Kyrpides N.C."/>
            <person name="Klenk H.P."/>
            <person name="Lapidus A."/>
        </authorList>
    </citation>
    <scope>NUCLEOTIDE SEQUENCE [LARGE SCALE GENOMIC DNA]</scope>
    <source>
        <strain evidence="3">DSM 17093 / CIP 108686 / LMG 22925 / RQ-24</strain>
    </source>
</reference>
<dbReference type="Proteomes" id="UP000000379">
    <property type="component" value="Chromosome"/>
</dbReference>
<evidence type="ECO:0000313" key="2">
    <source>
        <dbReference type="EMBL" id="ADI15828.1"/>
    </source>
</evidence>
<dbReference type="eggNOG" id="COG0438">
    <property type="taxonomic scope" value="Bacteria"/>
</dbReference>